<proteinExistence type="predicted"/>
<dbReference type="EMBL" id="HBGF01005723">
    <property type="protein sequence ID" value="CAD9094897.1"/>
    <property type="molecule type" value="Transcribed_RNA"/>
</dbReference>
<feature type="compositionally biased region" description="Acidic residues" evidence="1">
    <location>
        <begin position="152"/>
        <end position="169"/>
    </location>
</feature>
<reference evidence="2" key="1">
    <citation type="submission" date="2021-01" db="EMBL/GenBank/DDBJ databases">
        <authorList>
            <person name="Corre E."/>
            <person name="Pelletier E."/>
            <person name="Niang G."/>
            <person name="Scheremetjew M."/>
            <person name="Finn R."/>
            <person name="Kale V."/>
            <person name="Holt S."/>
            <person name="Cochrane G."/>
            <person name="Meng A."/>
            <person name="Brown T."/>
            <person name="Cohen L."/>
        </authorList>
    </citation>
    <scope>NUCLEOTIDE SEQUENCE</scope>
    <source>
        <strain evidence="2">CCAP 1951/1</strain>
    </source>
</reference>
<sequence length="169" mass="19269">MADDEVELTEEQQKELELQQLFDERVPPLRSVDDYNRLVRDDVELLVCVVALSSQCPHSAGMREKLMKIAKPSKMTKNAVWFRFDVHAVPALAEQLGVSQVPAAFFTLKGVQWDTTVGSAPERLFAVFKNNLIKRNEVMREHDLAKLPKPADEDEEGEEGEENEEEEED</sequence>
<organism evidence="2">
    <name type="scientific">Neobodo designis</name>
    <name type="common">Flagellated protozoan</name>
    <name type="synonym">Bodo designis</name>
    <dbReference type="NCBI Taxonomy" id="312471"/>
    <lineage>
        <taxon>Eukaryota</taxon>
        <taxon>Discoba</taxon>
        <taxon>Euglenozoa</taxon>
        <taxon>Kinetoplastea</taxon>
        <taxon>Metakinetoplastina</taxon>
        <taxon>Neobodonida</taxon>
        <taxon>Neobodo</taxon>
    </lineage>
</organism>
<evidence type="ECO:0000313" key="2">
    <source>
        <dbReference type="EMBL" id="CAD9094897.1"/>
    </source>
</evidence>
<dbReference type="SUPFAM" id="SSF52833">
    <property type="entry name" value="Thioredoxin-like"/>
    <property type="match status" value="1"/>
</dbReference>
<name>A0A7S1L5A6_NEODS</name>
<feature type="region of interest" description="Disordered" evidence="1">
    <location>
        <begin position="143"/>
        <end position="169"/>
    </location>
</feature>
<dbReference type="InterPro" id="IPR036249">
    <property type="entry name" value="Thioredoxin-like_sf"/>
</dbReference>
<evidence type="ECO:0008006" key="3">
    <source>
        <dbReference type="Google" id="ProtNLM"/>
    </source>
</evidence>
<dbReference type="Gene3D" id="3.40.30.10">
    <property type="entry name" value="Glutaredoxin"/>
    <property type="match status" value="1"/>
</dbReference>
<accession>A0A7S1L5A6</accession>
<protein>
    <recommendedName>
        <fullName evidence="3">Thioredoxin domain-containing protein</fullName>
    </recommendedName>
</protein>
<dbReference type="AlphaFoldDB" id="A0A7S1L5A6"/>
<evidence type="ECO:0000256" key="1">
    <source>
        <dbReference type="SAM" id="MobiDB-lite"/>
    </source>
</evidence>
<gene>
    <name evidence="2" type="ORF">NDES1114_LOCUS3906</name>
</gene>